<dbReference type="InterPro" id="IPR027417">
    <property type="entry name" value="P-loop_NTPase"/>
</dbReference>
<dbReference type="Gene3D" id="3.40.50.300">
    <property type="entry name" value="P-loop containing nucleotide triphosphate hydrolases"/>
    <property type="match status" value="1"/>
</dbReference>
<comment type="subcellular location">
    <subcellularLocation>
        <location evidence="1">Cytoplasm</location>
    </subcellularLocation>
</comment>
<dbReference type="AlphaFoldDB" id="A0A8U8C0F0"/>
<dbReference type="Pfam" id="PF00004">
    <property type="entry name" value="AAA"/>
    <property type="match status" value="1"/>
</dbReference>
<reference evidence="7" key="1">
    <citation type="submission" date="2025-08" db="UniProtKB">
        <authorList>
            <consortium name="Ensembl"/>
        </authorList>
    </citation>
    <scope>IDENTIFICATION</scope>
</reference>
<evidence type="ECO:0000313" key="8">
    <source>
        <dbReference type="Proteomes" id="UP000694382"/>
    </source>
</evidence>
<dbReference type="PANTHER" id="PTHR23074">
    <property type="entry name" value="AAA DOMAIN-CONTAINING"/>
    <property type="match status" value="1"/>
</dbReference>
<dbReference type="InterPro" id="IPR050304">
    <property type="entry name" value="MT-severing_AAA_ATPase"/>
</dbReference>
<organism evidence="7 8">
    <name type="scientific">Geospiza parvula</name>
    <name type="common">Small tree-finch</name>
    <name type="synonym">Camarhynchus parvulus</name>
    <dbReference type="NCBI Taxonomy" id="87175"/>
    <lineage>
        <taxon>Eukaryota</taxon>
        <taxon>Metazoa</taxon>
        <taxon>Chordata</taxon>
        <taxon>Craniata</taxon>
        <taxon>Vertebrata</taxon>
        <taxon>Euteleostomi</taxon>
        <taxon>Archelosauria</taxon>
        <taxon>Archosauria</taxon>
        <taxon>Dinosauria</taxon>
        <taxon>Saurischia</taxon>
        <taxon>Theropoda</taxon>
        <taxon>Coelurosauria</taxon>
        <taxon>Aves</taxon>
        <taxon>Neognathae</taxon>
        <taxon>Neoaves</taxon>
        <taxon>Telluraves</taxon>
        <taxon>Australaves</taxon>
        <taxon>Passeriformes</taxon>
        <taxon>Thraupidae</taxon>
        <taxon>Camarhynchus</taxon>
    </lineage>
</organism>
<comment type="similarity">
    <text evidence="2">Belongs to the AAA ATPase family.</text>
</comment>
<keyword evidence="3" id="KW-0963">Cytoplasm</keyword>
<dbReference type="InterPro" id="IPR003959">
    <property type="entry name" value="ATPase_AAA_core"/>
</dbReference>
<dbReference type="GO" id="GO:0005524">
    <property type="term" value="F:ATP binding"/>
    <property type="evidence" value="ECO:0007669"/>
    <property type="project" value="UniProtKB-KW"/>
</dbReference>
<dbReference type="GO" id="GO:0016887">
    <property type="term" value="F:ATP hydrolysis activity"/>
    <property type="evidence" value="ECO:0007669"/>
    <property type="project" value="InterPro"/>
</dbReference>
<evidence type="ECO:0000256" key="1">
    <source>
        <dbReference type="ARBA" id="ARBA00004496"/>
    </source>
</evidence>
<name>A0A8U8C0F0_GEOPR</name>
<evidence type="ECO:0000256" key="3">
    <source>
        <dbReference type="ARBA" id="ARBA00022490"/>
    </source>
</evidence>
<reference evidence="7" key="2">
    <citation type="submission" date="2025-09" db="UniProtKB">
        <authorList>
            <consortium name="Ensembl"/>
        </authorList>
    </citation>
    <scope>IDENTIFICATION</scope>
</reference>
<protein>
    <submittedName>
        <fullName evidence="7">Uncharacterized protein</fullName>
    </submittedName>
</protein>
<dbReference type="FunFam" id="3.40.50.300:FF:000495">
    <property type="entry name" value="Fidgetin like 2"/>
    <property type="match status" value="1"/>
</dbReference>
<evidence type="ECO:0000256" key="4">
    <source>
        <dbReference type="ARBA" id="ARBA00022741"/>
    </source>
</evidence>
<dbReference type="PANTHER" id="PTHR23074:SF33">
    <property type="entry name" value="FIDGETIN-LIKE PROTEIN 2"/>
    <property type="match status" value="1"/>
</dbReference>
<dbReference type="SMART" id="SM00382">
    <property type="entry name" value="AAA"/>
    <property type="match status" value="1"/>
</dbReference>
<dbReference type="Proteomes" id="UP000694382">
    <property type="component" value="Unassembled WGS sequence"/>
</dbReference>
<keyword evidence="5" id="KW-0067">ATP-binding</keyword>
<evidence type="ECO:0000313" key="7">
    <source>
        <dbReference type="Ensembl" id="ENSCPVP00000026390.1"/>
    </source>
</evidence>
<proteinExistence type="inferred from homology"/>
<evidence type="ECO:0000256" key="6">
    <source>
        <dbReference type="SAM" id="MobiDB-lite"/>
    </source>
</evidence>
<dbReference type="SUPFAM" id="SSF52540">
    <property type="entry name" value="P-loop containing nucleoside triphosphate hydrolases"/>
    <property type="match status" value="1"/>
</dbReference>
<sequence length="616" mass="65383">METPSSLNQWPEQHLDVSSTTSSPAHKTELYPSTRQRFNYAWANDDISALTASNLLKRYAEKYSGVLDAPYERPALGAYGDGAFGPVNGQKGDGEPWPGAHGSDGTYPLTPIHDGLAGTKGVVPPAVPAGSGAIGLGGSPVVSTNLSDPVYPGNSCGAAAAGSGALGGSCSLRTPRPPWCQATVPQAPCTTTPAAATRPSRAMGASTHPTPLPPTCPLASLRPPPSRPRHPPPARRGSLPMATRALAREAANRGAGSAEEHKYGGQQMKGMVSPSYGARDTPLRPAEPFEKFSPPLANGERAAEPGPPFPLRLPSKAVLFGSAPLEEQPKNIDPLLLELVNTKVVERGPPVQWSDIAGQVSVKAAIEEELLWPILRPGSYSSASHPLRTLLLFGPRGTGKTLLSRCISTQLGSTLLRLSGTMLLSTWKAGAEKILQTVFFVANCRQPSVVLITEAESLLAARVGEDGGQVSSLKSQLLSYLDNVATSSEHNVVVIGTTARPSSMDEASHRRFGTRLYIAPPDGEARRHILRQALAQQSCCLSERELAALAQRTESFSGAELLRLCQHAGAAARRALPGPPTSYQDLEKAFCKVRPAVSQKELDLFLEWDKMYGTRH</sequence>
<accession>A0A8U8C0F0</accession>
<dbReference type="GO" id="GO:0005737">
    <property type="term" value="C:cytoplasm"/>
    <property type="evidence" value="ECO:0007669"/>
    <property type="project" value="UniProtKB-SubCell"/>
</dbReference>
<feature type="region of interest" description="Disordered" evidence="6">
    <location>
        <begin position="189"/>
        <end position="239"/>
    </location>
</feature>
<keyword evidence="4" id="KW-0547">Nucleotide-binding</keyword>
<dbReference type="Pfam" id="PF09336">
    <property type="entry name" value="Vps4_C"/>
    <property type="match status" value="1"/>
</dbReference>
<dbReference type="InterPro" id="IPR015415">
    <property type="entry name" value="Spast_Vps4_C"/>
</dbReference>
<feature type="region of interest" description="Disordered" evidence="6">
    <location>
        <begin position="1"/>
        <end position="30"/>
    </location>
</feature>
<dbReference type="InterPro" id="IPR003593">
    <property type="entry name" value="AAA+_ATPase"/>
</dbReference>
<evidence type="ECO:0000256" key="2">
    <source>
        <dbReference type="ARBA" id="ARBA00006914"/>
    </source>
</evidence>
<dbReference type="Ensembl" id="ENSCPVT00000028188.1">
    <property type="protein sequence ID" value="ENSCPVP00000026390.1"/>
    <property type="gene ID" value="ENSCPVG00000018444.1"/>
</dbReference>
<keyword evidence="8" id="KW-1185">Reference proteome</keyword>
<evidence type="ECO:0000256" key="5">
    <source>
        <dbReference type="ARBA" id="ARBA00022840"/>
    </source>
</evidence>
<feature type="compositionally biased region" description="Low complexity" evidence="6">
    <location>
        <begin position="189"/>
        <end position="199"/>
    </location>
</feature>
<dbReference type="GO" id="GO:0008568">
    <property type="term" value="F:microtubule severing ATPase activity"/>
    <property type="evidence" value="ECO:0007669"/>
    <property type="project" value="TreeGrafter"/>
</dbReference>
<feature type="compositionally biased region" description="Pro residues" evidence="6">
    <location>
        <begin position="210"/>
        <end position="226"/>
    </location>
</feature>
<dbReference type="Gene3D" id="1.10.8.60">
    <property type="match status" value="1"/>
</dbReference>